<evidence type="ECO:0000259" key="3">
    <source>
        <dbReference type="PROSITE" id="PS50020"/>
    </source>
</evidence>
<dbReference type="Pfam" id="PF14237">
    <property type="entry name" value="GYF_2"/>
    <property type="match status" value="1"/>
</dbReference>
<protein>
    <recommendedName>
        <fullName evidence="3">WW domain-containing protein</fullName>
    </recommendedName>
</protein>
<dbReference type="PROSITE" id="PS50020">
    <property type="entry name" value="WW_DOMAIN_2"/>
    <property type="match status" value="1"/>
</dbReference>
<feature type="compositionally biased region" description="Basic and acidic residues" evidence="2">
    <location>
        <begin position="142"/>
        <end position="151"/>
    </location>
</feature>
<feature type="non-terminal residue" evidence="4">
    <location>
        <position position="1"/>
    </location>
</feature>
<keyword evidence="1" id="KW-0175">Coiled coil</keyword>
<feature type="region of interest" description="Disordered" evidence="2">
    <location>
        <begin position="1"/>
        <end position="26"/>
    </location>
</feature>
<feature type="non-terminal residue" evidence="4">
    <location>
        <position position="332"/>
    </location>
</feature>
<sequence>LNNPSPTPVRGIGSAAPGTRERPTMSGKQWYYCDTDGQQQGPVADDALVSEYHAGRINNDCLIWSDSLPDWTPLKQVDEVFKLIVPEKPPVAAVKGLASIKKPSDAKSGPSPKLGLARGSSNATLAEELSPKKTSANSAKTSDGKWSKVEGVDGYPYYINLESQETTWDRPDDYVSDEDARNKTKVKPLNEASRTVSVKSVAIKPSATGTSTVSDDGSAIAELKSNIATLKIDAEKGTTELKGLLKVRDKSHEDAAAQNEKSISELKEEMIAEKKKVADLKAELAHNQKTIASMQASLDGVISELSELKKASQSNFKSIKNFAKSLNDGIKE</sequence>
<feature type="coiled-coil region" evidence="1">
    <location>
        <begin position="256"/>
        <end position="283"/>
    </location>
</feature>
<dbReference type="EMBL" id="HACM01011703">
    <property type="protein sequence ID" value="CRZ12145.1"/>
    <property type="molecule type" value="Transcribed_RNA"/>
</dbReference>
<dbReference type="Gene3D" id="3.30.1490.40">
    <property type="match status" value="1"/>
</dbReference>
<dbReference type="InterPro" id="IPR025640">
    <property type="entry name" value="GYF_2"/>
</dbReference>
<dbReference type="InterPro" id="IPR001202">
    <property type="entry name" value="WW_dom"/>
</dbReference>
<feature type="region of interest" description="Disordered" evidence="2">
    <location>
        <begin position="169"/>
        <end position="196"/>
    </location>
</feature>
<dbReference type="SUPFAM" id="SSF51045">
    <property type="entry name" value="WW domain"/>
    <property type="match status" value="1"/>
</dbReference>
<evidence type="ECO:0000256" key="2">
    <source>
        <dbReference type="SAM" id="MobiDB-lite"/>
    </source>
</evidence>
<dbReference type="InterPro" id="IPR035445">
    <property type="entry name" value="GYF-like_dom_sf"/>
</dbReference>
<dbReference type="InterPro" id="IPR036020">
    <property type="entry name" value="WW_dom_sf"/>
</dbReference>
<proteinExistence type="predicted"/>
<feature type="region of interest" description="Disordered" evidence="2">
    <location>
        <begin position="98"/>
        <end position="151"/>
    </location>
</feature>
<accession>A0A0H5RCZ8</accession>
<feature type="domain" description="WW" evidence="3">
    <location>
        <begin position="146"/>
        <end position="173"/>
    </location>
</feature>
<organism evidence="4">
    <name type="scientific">Spongospora subterranea</name>
    <dbReference type="NCBI Taxonomy" id="70186"/>
    <lineage>
        <taxon>Eukaryota</taxon>
        <taxon>Sar</taxon>
        <taxon>Rhizaria</taxon>
        <taxon>Endomyxa</taxon>
        <taxon>Phytomyxea</taxon>
        <taxon>Plasmodiophorida</taxon>
        <taxon>Plasmodiophoridae</taxon>
        <taxon>Spongospora</taxon>
    </lineage>
</organism>
<feature type="compositionally biased region" description="Polar residues" evidence="2">
    <location>
        <begin position="132"/>
        <end position="141"/>
    </location>
</feature>
<dbReference type="CDD" id="cd00201">
    <property type="entry name" value="WW"/>
    <property type="match status" value="1"/>
</dbReference>
<dbReference type="PROSITE" id="PS01159">
    <property type="entry name" value="WW_DOMAIN_1"/>
    <property type="match status" value="1"/>
</dbReference>
<dbReference type="SMART" id="SM00456">
    <property type="entry name" value="WW"/>
    <property type="match status" value="1"/>
</dbReference>
<name>A0A0H5RCZ8_9EUKA</name>
<dbReference type="SUPFAM" id="SSF55277">
    <property type="entry name" value="GYF domain"/>
    <property type="match status" value="1"/>
</dbReference>
<reference evidence="4" key="1">
    <citation type="submission" date="2015-04" db="EMBL/GenBank/DDBJ databases">
        <title>The genome sequence of the plant pathogenic Rhizarian Plasmodiophora brassicae reveals insights in its biotrophic life cycle and the origin of chitin synthesis.</title>
        <authorList>
            <person name="Schwelm A."/>
            <person name="Fogelqvist J."/>
            <person name="Knaust A."/>
            <person name="Julke S."/>
            <person name="Lilja T."/>
            <person name="Dhandapani V."/>
            <person name="Bonilla-Rosso G."/>
            <person name="Karlsson M."/>
            <person name="Shevchenko A."/>
            <person name="Choi S.R."/>
            <person name="Kim H.G."/>
            <person name="Park J.Y."/>
            <person name="Lim Y.P."/>
            <person name="Ludwig-Muller J."/>
            <person name="Dixelius C."/>
        </authorList>
    </citation>
    <scope>NUCLEOTIDE SEQUENCE</scope>
    <source>
        <tissue evidence="4">Potato root galls</tissue>
    </source>
</reference>
<feature type="compositionally biased region" description="Basic and acidic residues" evidence="2">
    <location>
        <begin position="169"/>
        <end position="182"/>
    </location>
</feature>
<evidence type="ECO:0000313" key="4">
    <source>
        <dbReference type="EMBL" id="CRZ12145.1"/>
    </source>
</evidence>
<evidence type="ECO:0000256" key="1">
    <source>
        <dbReference type="SAM" id="Coils"/>
    </source>
</evidence>
<dbReference type="Gene3D" id="2.20.70.10">
    <property type="match status" value="1"/>
</dbReference>
<dbReference type="AlphaFoldDB" id="A0A0H5RCZ8"/>